<feature type="region of interest" description="Disordered" evidence="3">
    <location>
        <begin position="480"/>
        <end position="612"/>
    </location>
</feature>
<evidence type="ECO:0000313" key="4">
    <source>
        <dbReference type="EMBL" id="KKA30200.1"/>
    </source>
</evidence>
<keyword evidence="2" id="KW-0804">Transcription</keyword>
<dbReference type="EMBL" id="LAEV01000467">
    <property type="protein sequence ID" value="KKA30200.1"/>
    <property type="molecule type" value="Genomic_DNA"/>
</dbReference>
<feature type="compositionally biased region" description="Low complexity" evidence="3">
    <location>
        <begin position="512"/>
        <end position="528"/>
    </location>
</feature>
<accession>A0A0F4ZJ33</accession>
<feature type="region of interest" description="Disordered" evidence="3">
    <location>
        <begin position="383"/>
        <end position="436"/>
    </location>
</feature>
<dbReference type="GO" id="GO:0016586">
    <property type="term" value="C:RSC-type complex"/>
    <property type="evidence" value="ECO:0007669"/>
    <property type="project" value="TreeGrafter"/>
</dbReference>
<comment type="caution">
    <text evidence="4">The sequence shown here is derived from an EMBL/GenBank/DDBJ whole genome shotgun (WGS) entry which is preliminary data.</text>
</comment>
<dbReference type="InterPro" id="IPR013933">
    <property type="entry name" value="CRC_Rsc7/Swp82"/>
</dbReference>
<dbReference type="PANTHER" id="PTHR22597:SF5">
    <property type="entry name" value="LOCALIZATION PROTEIN, PUTATIVE (AFU_ORTHOLOGUE AFUA_1G10600)-RELATED"/>
    <property type="match status" value="1"/>
</dbReference>
<feature type="compositionally biased region" description="Polar residues" evidence="3">
    <location>
        <begin position="538"/>
        <end position="553"/>
    </location>
</feature>
<dbReference type="OrthoDB" id="5598844at2759"/>
<dbReference type="Pfam" id="PF08624">
    <property type="entry name" value="CRC_subunit"/>
    <property type="match status" value="1"/>
</dbReference>
<protein>
    <submittedName>
        <fullName evidence="4">Uncharacterized protein</fullName>
    </submittedName>
</protein>
<feature type="region of interest" description="Disordered" evidence="3">
    <location>
        <begin position="330"/>
        <end position="370"/>
    </location>
</feature>
<feature type="compositionally biased region" description="Polar residues" evidence="3">
    <location>
        <begin position="562"/>
        <end position="586"/>
    </location>
</feature>
<keyword evidence="5" id="KW-1185">Reference proteome</keyword>
<keyword evidence="1" id="KW-0805">Transcription regulation</keyword>
<dbReference type="AlphaFoldDB" id="A0A0F4ZJ33"/>
<feature type="compositionally biased region" description="Polar residues" evidence="3">
    <location>
        <begin position="344"/>
        <end position="369"/>
    </location>
</feature>
<proteinExistence type="predicted"/>
<evidence type="ECO:0000256" key="1">
    <source>
        <dbReference type="ARBA" id="ARBA00023015"/>
    </source>
</evidence>
<name>A0A0F4ZJ33_9PEZI</name>
<feature type="compositionally biased region" description="Low complexity" evidence="3">
    <location>
        <begin position="594"/>
        <end position="612"/>
    </location>
</feature>
<organism evidence="4 5">
    <name type="scientific">Thielaviopsis punctulata</name>
    <dbReference type="NCBI Taxonomy" id="72032"/>
    <lineage>
        <taxon>Eukaryota</taxon>
        <taxon>Fungi</taxon>
        <taxon>Dikarya</taxon>
        <taxon>Ascomycota</taxon>
        <taxon>Pezizomycotina</taxon>
        <taxon>Sordariomycetes</taxon>
        <taxon>Hypocreomycetidae</taxon>
        <taxon>Microascales</taxon>
        <taxon>Ceratocystidaceae</taxon>
        <taxon>Thielaviopsis</taxon>
    </lineage>
</organism>
<feature type="compositionally biased region" description="Low complexity" evidence="3">
    <location>
        <begin position="480"/>
        <end position="494"/>
    </location>
</feature>
<sequence length="612" mass="66032">MKAHTTAPTATTSSIAATPTYPINAGPILETANMYAIPPMPHYGSLPHPSRPMLATAPGPFMQPYMPTKPITAPTKPKSTLKALPTVRDHTTDQLCPAGDEYIPREVDEAGDKKILANGELTGTRKYRCHTFRVPNRGDKLFMLATECARILGYRDSYLLFNKNRSLFKIIASQVEKEDLVQQNIIPFSYRSRQIAIVTARSMFRQFGSRVIVDGRRVRDDYWEAKARKQGFTENDLAGDKRPGAGRAREAAAAQAAAAAAAAQAASEQAMMGHPELAYDHSSQFHGPPAHFLPHTMQMPPISGLYDHNIIAPGISDMDSSRREYAGLLKNNAPRPDIAGPAYQDQTRGSSVSELGTQSQHTADYSRTITHQRDMRSNYMHDMWHRPHEQPPSALSQPPPAMEPVPTSVAPVVSASRTSHSPHIGSSAINSSSAPLAAHSPSMMMTAAPYSQSVHAPAPGAVTSVRVTADIVASSFCVFSSGSSSSLPTSQGYSYPPPISGQMWQQPPPPSASQSQTPTTGPQTPQSSYYTTAPPPSAVQQTPSSHTAAQQSPGPRLPPANMQFSPMPSMNQNYAATGQSTIYPSDQTRRQYLPPAGQGSPGSGAQQWWASQ</sequence>
<dbReference type="Proteomes" id="UP000033483">
    <property type="component" value="Unassembled WGS sequence"/>
</dbReference>
<evidence type="ECO:0000313" key="5">
    <source>
        <dbReference type="Proteomes" id="UP000033483"/>
    </source>
</evidence>
<evidence type="ECO:0000256" key="3">
    <source>
        <dbReference type="SAM" id="MobiDB-lite"/>
    </source>
</evidence>
<evidence type="ECO:0000256" key="2">
    <source>
        <dbReference type="ARBA" id="ARBA00023163"/>
    </source>
</evidence>
<feature type="compositionally biased region" description="Low complexity" evidence="3">
    <location>
        <begin position="404"/>
        <end position="419"/>
    </location>
</feature>
<dbReference type="GO" id="GO:0031490">
    <property type="term" value="F:chromatin DNA binding"/>
    <property type="evidence" value="ECO:0007669"/>
    <property type="project" value="TreeGrafter"/>
</dbReference>
<reference evidence="4 5" key="1">
    <citation type="submission" date="2015-03" db="EMBL/GenBank/DDBJ databases">
        <authorList>
            <person name="Radwan O."/>
            <person name="Al-Naeli F.A."/>
            <person name="Rendon G.A."/>
            <person name="Fields C."/>
        </authorList>
    </citation>
    <scope>NUCLEOTIDE SEQUENCE [LARGE SCALE GENOMIC DNA]</scope>
    <source>
        <strain evidence="4">CR-DP1</strain>
    </source>
</reference>
<gene>
    <name evidence="4" type="ORF">TD95_001925</name>
</gene>
<dbReference type="PANTHER" id="PTHR22597">
    <property type="entry name" value="POLYCOMB GROUP PROTEIN"/>
    <property type="match status" value="1"/>
</dbReference>